<evidence type="ECO:0000313" key="1">
    <source>
        <dbReference type="EMBL" id="STD52865.1"/>
    </source>
</evidence>
<accession>A0A376FX15</accession>
<protein>
    <submittedName>
        <fullName evidence="1">Uncharacterized protein</fullName>
    </submittedName>
</protein>
<proteinExistence type="predicted"/>
<dbReference type="Proteomes" id="UP000254737">
    <property type="component" value="Unassembled WGS sequence"/>
</dbReference>
<gene>
    <name evidence="1" type="ORF">NCTC13456_00077</name>
</gene>
<organism evidence="1 2">
    <name type="scientific">Empedobacter falsenii</name>
    <dbReference type="NCBI Taxonomy" id="343874"/>
    <lineage>
        <taxon>Bacteria</taxon>
        <taxon>Pseudomonadati</taxon>
        <taxon>Bacteroidota</taxon>
        <taxon>Flavobacteriia</taxon>
        <taxon>Flavobacteriales</taxon>
        <taxon>Weeksellaceae</taxon>
        <taxon>Empedobacter</taxon>
    </lineage>
</organism>
<name>A0A376FX15_9FLAO</name>
<dbReference type="AlphaFoldDB" id="A0A376FX15"/>
<dbReference type="RefSeq" id="WP_114997882.1">
    <property type="nucleotide sequence ID" value="NZ_UFXS01000001.1"/>
</dbReference>
<dbReference type="EMBL" id="UFXS01000001">
    <property type="protein sequence ID" value="STD52865.1"/>
    <property type="molecule type" value="Genomic_DNA"/>
</dbReference>
<reference evidence="1 2" key="1">
    <citation type="submission" date="2018-06" db="EMBL/GenBank/DDBJ databases">
        <authorList>
            <consortium name="Pathogen Informatics"/>
            <person name="Doyle S."/>
        </authorList>
    </citation>
    <scope>NUCLEOTIDE SEQUENCE [LARGE SCALE GENOMIC DNA]</scope>
    <source>
        <strain evidence="1 2">NCTC13456</strain>
    </source>
</reference>
<sequence>MKKYFYIVIAVLGLAAFGFSQYSKSQLEDQLAKTGKCVEGVVVETSGTFKRPKATIQYPVNDEVYEVTLRSRADVDEVVLMKYDMLNPEEVLLVDNCN</sequence>
<evidence type="ECO:0000313" key="2">
    <source>
        <dbReference type="Proteomes" id="UP000254737"/>
    </source>
</evidence>